<feature type="transmembrane region" description="Helical" evidence="6">
    <location>
        <begin position="280"/>
        <end position="301"/>
    </location>
</feature>
<gene>
    <name evidence="8" type="ORF">LSALG_LOCUS39766</name>
</gene>
<dbReference type="Gene3D" id="1.20.1540.10">
    <property type="entry name" value="Rhomboid-like"/>
    <property type="match status" value="2"/>
</dbReference>
<feature type="transmembrane region" description="Helical" evidence="6">
    <location>
        <begin position="55"/>
        <end position="77"/>
    </location>
</feature>
<dbReference type="GO" id="GO:0006508">
    <property type="term" value="P:proteolysis"/>
    <property type="evidence" value="ECO:0007669"/>
    <property type="project" value="UniProtKB-KW"/>
</dbReference>
<evidence type="ECO:0000256" key="3">
    <source>
        <dbReference type="ARBA" id="ARBA00022692"/>
    </source>
</evidence>
<dbReference type="SUPFAM" id="SSF144091">
    <property type="entry name" value="Rhomboid-like"/>
    <property type="match status" value="1"/>
</dbReference>
<dbReference type="InterPro" id="IPR002610">
    <property type="entry name" value="Peptidase_S54_rhomboid-like"/>
</dbReference>
<dbReference type="AlphaFoldDB" id="A0AA35ZYF0"/>
<comment type="caution">
    <text evidence="6">Lacks conserved residue(s) required for the propagation of feature annotation.</text>
</comment>
<comment type="catalytic activity">
    <reaction evidence="6">
        <text>Cleaves type-1 transmembrane domains using a catalytic dyad composed of serine and histidine that are contributed by different transmembrane domains.</text>
        <dbReference type="EC" id="3.4.21.105"/>
    </reaction>
</comment>
<feature type="domain" description="Peptidase S54 rhomboid" evidence="7">
    <location>
        <begin position="129"/>
        <end position="170"/>
    </location>
</feature>
<dbReference type="PANTHER" id="PTHR22936:SF104">
    <property type="entry name" value="PEPTIDASE S54, RHOMBOID, RHOMBOID-LIKE SUPERFAMILY"/>
    <property type="match status" value="1"/>
</dbReference>
<keyword evidence="5 6" id="KW-0472">Membrane</keyword>
<dbReference type="GO" id="GO:0004252">
    <property type="term" value="F:serine-type endopeptidase activity"/>
    <property type="evidence" value="ECO:0007669"/>
    <property type="project" value="InterPro"/>
</dbReference>
<comment type="function">
    <text evidence="6">Serine protease involved in intramembrane proteolysis.</text>
</comment>
<evidence type="ECO:0000256" key="4">
    <source>
        <dbReference type="ARBA" id="ARBA00022989"/>
    </source>
</evidence>
<evidence type="ECO:0000313" key="8">
    <source>
        <dbReference type="EMBL" id="CAI9301193.1"/>
    </source>
</evidence>
<dbReference type="Pfam" id="PF01694">
    <property type="entry name" value="Rhomboid"/>
    <property type="match status" value="2"/>
</dbReference>
<feature type="transmembrane region" description="Helical" evidence="6">
    <location>
        <begin position="209"/>
        <end position="228"/>
    </location>
</feature>
<dbReference type="EMBL" id="OX465085">
    <property type="protein sequence ID" value="CAI9301193.1"/>
    <property type="molecule type" value="Genomic_DNA"/>
</dbReference>
<dbReference type="InterPro" id="IPR035952">
    <property type="entry name" value="Rhomboid-like_sf"/>
</dbReference>
<protein>
    <recommendedName>
        <fullName evidence="6">RHOMBOID-like protein</fullName>
        <ecNumber evidence="6">3.4.21.105</ecNumber>
    </recommendedName>
</protein>
<dbReference type="PANTHER" id="PTHR22936">
    <property type="entry name" value="RHOMBOID-RELATED"/>
    <property type="match status" value="1"/>
</dbReference>
<dbReference type="InterPro" id="IPR022764">
    <property type="entry name" value="Peptidase_S54_rhomboid_dom"/>
</dbReference>
<proteinExistence type="inferred from homology"/>
<feature type="transmembrane region" description="Helical" evidence="6">
    <location>
        <begin position="234"/>
        <end position="252"/>
    </location>
</feature>
<feature type="domain" description="Peptidase S54 rhomboid" evidence="7">
    <location>
        <begin position="194"/>
        <end position="251"/>
    </location>
</feature>
<evidence type="ECO:0000256" key="2">
    <source>
        <dbReference type="ARBA" id="ARBA00009045"/>
    </source>
</evidence>
<keyword evidence="6" id="KW-0378">Hydrolase</keyword>
<name>A0AA35ZYF0_LACSI</name>
<dbReference type="GO" id="GO:0016020">
    <property type="term" value="C:membrane"/>
    <property type="evidence" value="ECO:0007669"/>
    <property type="project" value="UniProtKB-SubCell"/>
</dbReference>
<keyword evidence="6" id="KW-0720">Serine protease</keyword>
<evidence type="ECO:0000259" key="7">
    <source>
        <dbReference type="Pfam" id="PF01694"/>
    </source>
</evidence>
<dbReference type="EC" id="3.4.21.105" evidence="6"/>
<reference evidence="8" key="1">
    <citation type="submission" date="2023-04" db="EMBL/GenBank/DDBJ databases">
        <authorList>
            <person name="Vijverberg K."/>
            <person name="Xiong W."/>
            <person name="Schranz E."/>
        </authorList>
    </citation>
    <scope>NUCLEOTIDE SEQUENCE</scope>
</reference>
<keyword evidence="9" id="KW-1185">Reference proteome</keyword>
<keyword evidence="3 6" id="KW-0812">Transmembrane</keyword>
<evidence type="ECO:0000256" key="5">
    <source>
        <dbReference type="ARBA" id="ARBA00023136"/>
    </source>
</evidence>
<keyword evidence="6" id="KW-0645">Protease</keyword>
<sequence length="372" mass="42072">MDVHSSAKNSPAEIEIKVHSIPPPVRYPPLYTQPPPLIHHHIPPPPLYYHFSEEWFPWLVPFIFIVNVALFVLSMYINNCPLHSRSCIGVQMLQRFAFENVQENPLLGPSSATLLKMGALDANKVIQEGQQWRIVTSMWLHAGVLHIFTNMLNLLAVGIRLEQEFGFACCHLCFSAKTFPLVHLEHYSVYLEQCFSELLTNWTIYANKLATSTMLILMILIGLMVGILPHVDNFAHIGGFITGFFLGFILLVHPHSNRINQTIAPHGYYTKSKYKSCQHIFLVLSVIALSVLFTMGFVFLFRKVNGNDYCSWCHYLSCVPTPLWSCDPLCNSIQLGNQLNLTCLDNGKSRSYTLPAGYGVISVQELCSKLCI</sequence>
<comment type="similarity">
    <text evidence="2 6">Belongs to the peptidase S54 family.</text>
</comment>
<organism evidence="8 9">
    <name type="scientific">Lactuca saligna</name>
    <name type="common">Willowleaf lettuce</name>
    <dbReference type="NCBI Taxonomy" id="75948"/>
    <lineage>
        <taxon>Eukaryota</taxon>
        <taxon>Viridiplantae</taxon>
        <taxon>Streptophyta</taxon>
        <taxon>Embryophyta</taxon>
        <taxon>Tracheophyta</taxon>
        <taxon>Spermatophyta</taxon>
        <taxon>Magnoliopsida</taxon>
        <taxon>eudicotyledons</taxon>
        <taxon>Gunneridae</taxon>
        <taxon>Pentapetalae</taxon>
        <taxon>asterids</taxon>
        <taxon>campanulids</taxon>
        <taxon>Asterales</taxon>
        <taxon>Asteraceae</taxon>
        <taxon>Cichorioideae</taxon>
        <taxon>Cichorieae</taxon>
        <taxon>Lactucinae</taxon>
        <taxon>Lactuca</taxon>
    </lineage>
</organism>
<comment type="subcellular location">
    <subcellularLocation>
        <location evidence="1 6">Membrane</location>
        <topology evidence="1 6">Multi-pass membrane protein</topology>
    </subcellularLocation>
</comment>
<keyword evidence="4 6" id="KW-1133">Transmembrane helix</keyword>
<evidence type="ECO:0000256" key="6">
    <source>
        <dbReference type="RuleBase" id="RU362115"/>
    </source>
</evidence>
<accession>A0AA35ZYF0</accession>
<dbReference type="Proteomes" id="UP001177003">
    <property type="component" value="Chromosome 9"/>
</dbReference>
<evidence type="ECO:0000256" key="1">
    <source>
        <dbReference type="ARBA" id="ARBA00004141"/>
    </source>
</evidence>
<evidence type="ECO:0000313" key="9">
    <source>
        <dbReference type="Proteomes" id="UP001177003"/>
    </source>
</evidence>